<dbReference type="RefSeq" id="WP_261697430.1">
    <property type="nucleotide sequence ID" value="NZ_CP104694.1"/>
</dbReference>
<protein>
    <recommendedName>
        <fullName evidence="1">chorismate mutase</fullName>
        <ecNumber evidence="1">5.4.99.5</ecNumber>
    </recommendedName>
</protein>
<dbReference type="InterPro" id="IPR036979">
    <property type="entry name" value="CM_dom_sf"/>
</dbReference>
<reference evidence="3" key="1">
    <citation type="submission" date="2022-09" db="EMBL/GenBank/DDBJ databases">
        <title>Tahibacter sp. nov., isolated from a fresh water.</title>
        <authorList>
            <person name="Baek J.H."/>
            <person name="Lee J.K."/>
            <person name="Kim J.M."/>
            <person name="Jeon C.O."/>
        </authorList>
    </citation>
    <scope>NUCLEOTIDE SEQUENCE</scope>
    <source>
        <strain evidence="3">W38</strain>
    </source>
</reference>
<dbReference type="Pfam" id="PF01817">
    <property type="entry name" value="CM_2"/>
    <property type="match status" value="1"/>
</dbReference>
<dbReference type="PROSITE" id="PS51168">
    <property type="entry name" value="CHORISMATE_MUT_2"/>
    <property type="match status" value="1"/>
</dbReference>
<name>A0ABY6BRU5_9GAMM</name>
<dbReference type="EC" id="5.4.99.5" evidence="1"/>
<dbReference type="SUPFAM" id="SSF55718">
    <property type="entry name" value="SCP-like"/>
    <property type="match status" value="1"/>
</dbReference>
<dbReference type="Pfam" id="PF02036">
    <property type="entry name" value="SCP2"/>
    <property type="match status" value="1"/>
</dbReference>
<sequence length="301" mass="33485">MTAAAQLAALRGLITGIDDGLIILMGVRCRVVAAVAALKQREGWAVRDPLRERRVLRRALRLGKACGVPALQAGRHSRMLMRAACRQQRRTQAACAVSPNRIEKARDTMISRLPFRSLATDLLGLLPPPKRLAPVLAAIPSHWRAQWLERAVGQIVGGGDDEWAFLQGRRIGIEITDLNLRWVIAYGECQARVVDAPADASVHATAVDLLLLASRLEDADTLFFQRRLRLTGDIELGLTLRNRLDSLPWESIPLAIRILLNRGARAARRARDSHHKLRHLRLCVATEIAAKSIRQRRADEP</sequence>
<dbReference type="SUPFAM" id="SSF48600">
    <property type="entry name" value="Chorismate mutase II"/>
    <property type="match status" value="1"/>
</dbReference>
<dbReference type="Gene3D" id="1.20.59.10">
    <property type="entry name" value="Chorismate mutase"/>
    <property type="match status" value="1"/>
</dbReference>
<gene>
    <name evidence="3" type="ORF">N4264_12845</name>
</gene>
<dbReference type="Proteomes" id="UP001064632">
    <property type="component" value="Chromosome"/>
</dbReference>
<dbReference type="InterPro" id="IPR036263">
    <property type="entry name" value="Chorismate_II_sf"/>
</dbReference>
<evidence type="ECO:0000259" key="2">
    <source>
        <dbReference type="PROSITE" id="PS51168"/>
    </source>
</evidence>
<dbReference type="SMART" id="SM00830">
    <property type="entry name" value="CM_2"/>
    <property type="match status" value="1"/>
</dbReference>
<evidence type="ECO:0000313" key="3">
    <source>
        <dbReference type="EMBL" id="UXI70482.1"/>
    </source>
</evidence>
<dbReference type="InterPro" id="IPR002701">
    <property type="entry name" value="CM_II_prokaryot"/>
</dbReference>
<evidence type="ECO:0000256" key="1">
    <source>
        <dbReference type="ARBA" id="ARBA00012404"/>
    </source>
</evidence>
<dbReference type="InterPro" id="IPR036527">
    <property type="entry name" value="SCP2_sterol-bd_dom_sf"/>
</dbReference>
<dbReference type="InterPro" id="IPR003033">
    <property type="entry name" value="SCP2_sterol-bd_dom"/>
</dbReference>
<feature type="domain" description="Chorismate mutase" evidence="2">
    <location>
        <begin position="1"/>
        <end position="92"/>
    </location>
</feature>
<keyword evidence="4" id="KW-1185">Reference proteome</keyword>
<accession>A0ABY6BRU5</accession>
<proteinExistence type="predicted"/>
<dbReference type="EMBL" id="CP104694">
    <property type="protein sequence ID" value="UXI70482.1"/>
    <property type="molecule type" value="Genomic_DNA"/>
</dbReference>
<evidence type="ECO:0000313" key="4">
    <source>
        <dbReference type="Proteomes" id="UP001064632"/>
    </source>
</evidence>
<organism evidence="3 4">
    <name type="scientific">Tahibacter amnicola</name>
    <dbReference type="NCBI Taxonomy" id="2976241"/>
    <lineage>
        <taxon>Bacteria</taxon>
        <taxon>Pseudomonadati</taxon>
        <taxon>Pseudomonadota</taxon>
        <taxon>Gammaproteobacteria</taxon>
        <taxon>Lysobacterales</taxon>
        <taxon>Rhodanobacteraceae</taxon>
        <taxon>Tahibacter</taxon>
    </lineage>
</organism>